<dbReference type="AlphaFoldDB" id="W4M2D3"/>
<accession>W4M2D3</accession>
<evidence type="ECO:0000313" key="3">
    <source>
        <dbReference type="Proteomes" id="UP000019140"/>
    </source>
</evidence>
<dbReference type="InterPro" id="IPR021458">
    <property type="entry name" value="Rv0495c"/>
</dbReference>
<organism evidence="2 3">
    <name type="scientific">Candidatus Entotheonella gemina</name>
    <dbReference type="NCBI Taxonomy" id="1429439"/>
    <lineage>
        <taxon>Bacteria</taxon>
        <taxon>Pseudomonadati</taxon>
        <taxon>Nitrospinota/Tectimicrobiota group</taxon>
        <taxon>Candidatus Tectimicrobiota</taxon>
        <taxon>Candidatus Entotheonellia</taxon>
        <taxon>Candidatus Entotheonellales</taxon>
        <taxon>Candidatus Entotheonellaceae</taxon>
        <taxon>Candidatus Entotheonella</taxon>
    </lineage>
</organism>
<evidence type="ECO:0000313" key="2">
    <source>
        <dbReference type="EMBL" id="ETX04131.1"/>
    </source>
</evidence>
<sequence length="284" mass="32330">MFREKLRSFFEKTPVIHYMKQVETLTVGEIIIDVDKVITRPYACDGAHCLSMKPLSNHLDDYGFTFYNEVAAYGDCCRGPVVFISGAERQRIAEHLDGIVPHMSQEGRFIVREYLRQQGPAHKEAAFAETARATRGQHAGEAMDFAKMHTIWGDQCIFRTLEHDGVKGHVRCAIHSYTLAAGLSYLDVKPVDCWFWPLALVPLYTGQFFLTLHTEETRHFTEESESYANKRCIADPIPGSPVVYQTFKDELVHVFGQTWYDELTIQASPYHESEGTNAENRTGI</sequence>
<evidence type="ECO:0000256" key="1">
    <source>
        <dbReference type="ARBA" id="ARBA00093770"/>
    </source>
</evidence>
<protein>
    <submittedName>
        <fullName evidence="2">Uncharacterized protein</fullName>
    </submittedName>
</protein>
<comment type="caution">
    <text evidence="2">The sequence shown here is derived from an EMBL/GenBank/DDBJ whole genome shotgun (WGS) entry which is preliminary data.</text>
</comment>
<dbReference type="HOGENOM" id="CLU_978916_0_0_7"/>
<dbReference type="Proteomes" id="UP000019140">
    <property type="component" value="Unassembled WGS sequence"/>
</dbReference>
<gene>
    <name evidence="2" type="ORF">ETSY2_30575</name>
</gene>
<comment type="similarity">
    <text evidence="1">Belongs to the Rv0495c family.</text>
</comment>
<keyword evidence="3" id="KW-1185">Reference proteome</keyword>
<dbReference type="Pfam" id="PF11307">
    <property type="entry name" value="DUF3109"/>
    <property type="match status" value="1"/>
</dbReference>
<name>W4M2D3_9BACT</name>
<dbReference type="EMBL" id="AZHX01001295">
    <property type="protein sequence ID" value="ETX04131.1"/>
    <property type="molecule type" value="Genomic_DNA"/>
</dbReference>
<proteinExistence type="inferred from homology"/>
<reference evidence="2 3" key="1">
    <citation type="journal article" date="2014" name="Nature">
        <title>An environmental bacterial taxon with a large and distinct metabolic repertoire.</title>
        <authorList>
            <person name="Wilson M.C."/>
            <person name="Mori T."/>
            <person name="Ruckert C."/>
            <person name="Uria A.R."/>
            <person name="Helf M.J."/>
            <person name="Takada K."/>
            <person name="Gernert C."/>
            <person name="Steffens U.A."/>
            <person name="Heycke N."/>
            <person name="Schmitt S."/>
            <person name="Rinke C."/>
            <person name="Helfrich E.J."/>
            <person name="Brachmann A.O."/>
            <person name="Gurgui C."/>
            <person name="Wakimoto T."/>
            <person name="Kracht M."/>
            <person name="Crusemann M."/>
            <person name="Hentschel U."/>
            <person name="Abe I."/>
            <person name="Matsunaga S."/>
            <person name="Kalinowski J."/>
            <person name="Takeyama H."/>
            <person name="Piel J."/>
        </authorList>
    </citation>
    <scope>NUCLEOTIDE SEQUENCE [LARGE SCALE GENOMIC DNA]</scope>
    <source>
        <strain evidence="3">TSY2</strain>
    </source>
</reference>